<evidence type="ECO:0000259" key="1">
    <source>
        <dbReference type="Pfam" id="PF09008"/>
    </source>
</evidence>
<dbReference type="EMBL" id="AAHBTL010000004">
    <property type="protein sequence ID" value="EBU3492077.1"/>
    <property type="molecule type" value="Genomic_DNA"/>
</dbReference>
<dbReference type="EMBL" id="AAGOGR010000008">
    <property type="protein sequence ID" value="EBQ2161701.1"/>
    <property type="molecule type" value="Genomic_DNA"/>
</dbReference>
<dbReference type="RefSeq" id="WP_023241509.1">
    <property type="nucleotide sequence ID" value="NZ_JAECOG010000012.1"/>
</dbReference>
<reference evidence="3" key="2">
    <citation type="submission" date="2018-07" db="EMBL/GenBank/DDBJ databases">
        <authorList>
            <consortium name="GenomeTrakr network: Whole genome sequencing for foodborne pathogen traceback"/>
        </authorList>
    </citation>
    <scope>NUCLEOTIDE SEQUENCE</scope>
    <source>
        <strain evidence="16">ADRDL-2812</strain>
        <strain evidence="15">ADRDL-2854</strain>
        <strain evidence="2">CFSAN033326</strain>
        <strain evidence="4">CFSAN042050</strain>
        <strain evidence="3">CFSAN042056</strain>
        <strain evidence="5">CFSAN045582</strain>
        <strain evidence="6">CFSAN047084</strain>
        <strain evidence="8">CFSAN047096</strain>
        <strain evidence="7">CFSAN047619</strain>
        <strain evidence="9">CFSAN048263</strain>
        <strain evidence="11">CFSAN058780</strain>
        <strain evidence="10">CFSAN059127</strain>
        <strain evidence="13">CFSAN071792</strain>
        <strain evidence="14">CFSAN071823</strain>
    </source>
</reference>
<reference evidence="12" key="1">
    <citation type="submission" date="2018-07" db="EMBL/GenBank/DDBJ databases">
        <authorList>
            <consortium name="PulseNet: The National Subtyping Network for Foodborne Disease Surveillance"/>
            <person name="Tarr C.L."/>
            <person name="Trees E."/>
            <person name="Katz L.S."/>
            <person name="Carleton-Romer H.A."/>
            <person name="Stroika S."/>
            <person name="Kucerova Z."/>
            <person name="Roache K.F."/>
            <person name="Sabol A.L."/>
            <person name="Besser J."/>
            <person name="Gerner-Smidt P."/>
        </authorList>
    </citation>
    <scope>NUCLEOTIDE SEQUENCE</scope>
    <source>
        <strain evidence="12">2015AM-0552</strain>
    </source>
</reference>
<evidence type="ECO:0000313" key="4">
    <source>
        <dbReference type="EMBL" id="EBP9719669.1"/>
    </source>
</evidence>
<comment type="caution">
    <text evidence="3">The sequence shown here is derived from an EMBL/GenBank/DDBJ whole genome shotgun (WGS) entry which is preliminary data.</text>
</comment>
<dbReference type="InterPro" id="IPR036730">
    <property type="entry name" value="P22_tailspike_N_sf"/>
</dbReference>
<dbReference type="FunFam" id="2.170.14.10:FF:000001">
    <property type="entry name" value="Tail spike protein"/>
    <property type="match status" value="1"/>
</dbReference>
<dbReference type="EMBL" id="AAGOFW010000022">
    <property type="protein sequence ID" value="EBQ2063588.1"/>
    <property type="molecule type" value="Genomic_DNA"/>
</dbReference>
<evidence type="ECO:0000313" key="2">
    <source>
        <dbReference type="EMBL" id="EBP7788445.1"/>
    </source>
</evidence>
<evidence type="ECO:0000313" key="5">
    <source>
        <dbReference type="EMBL" id="EBQ0842790.1"/>
    </source>
</evidence>
<evidence type="ECO:0000313" key="16">
    <source>
        <dbReference type="EMBL" id="ECR6772879.1"/>
    </source>
</evidence>
<dbReference type="EMBL" id="AAGNLW010000008">
    <property type="protein sequence ID" value="EBP9719669.1"/>
    <property type="molecule type" value="Genomic_DNA"/>
</dbReference>
<dbReference type="EMBL" id="AAGWRE010000010">
    <property type="protein sequence ID" value="EBS8042860.1"/>
    <property type="molecule type" value="Genomic_DNA"/>
</dbReference>
<evidence type="ECO:0000313" key="12">
    <source>
        <dbReference type="EMBL" id="EBS8042860.1"/>
    </source>
</evidence>
<evidence type="ECO:0000313" key="7">
    <source>
        <dbReference type="EMBL" id="EBQ2063588.1"/>
    </source>
</evidence>
<protein>
    <submittedName>
        <fullName evidence="3">Phage tail protein</fullName>
    </submittedName>
</protein>
<dbReference type="Pfam" id="PF09008">
    <property type="entry name" value="Head_binding"/>
    <property type="match status" value="1"/>
</dbReference>
<dbReference type="Gene3D" id="2.170.14.10">
    <property type="entry name" value="Phage P22 tailspike-like, N-terminal domain"/>
    <property type="match status" value="1"/>
</dbReference>
<evidence type="ECO:0000313" key="10">
    <source>
        <dbReference type="EMBL" id="EBR2061135.1"/>
    </source>
</evidence>
<evidence type="ECO:0000313" key="9">
    <source>
        <dbReference type="EMBL" id="EBR0636060.1"/>
    </source>
</evidence>
<evidence type="ECO:0000313" key="6">
    <source>
        <dbReference type="EMBL" id="EBQ1907117.1"/>
    </source>
</evidence>
<evidence type="ECO:0000313" key="11">
    <source>
        <dbReference type="EMBL" id="EBR4800186.1"/>
    </source>
</evidence>
<dbReference type="EMBL" id="AAKHAR010000003">
    <property type="protein sequence ID" value="ECR6772879.1"/>
    <property type="molecule type" value="Genomic_DNA"/>
</dbReference>
<name>A0A5V5NMY0_SALER</name>
<dbReference type="EMBL" id="AAKGZS010000002">
    <property type="protein sequence ID" value="ECR6706807.1"/>
    <property type="molecule type" value="Genomic_DNA"/>
</dbReference>
<dbReference type="EMBL" id="AAGRMP010000011">
    <property type="protein sequence ID" value="EBR2061135.1"/>
    <property type="molecule type" value="Genomic_DNA"/>
</dbReference>
<evidence type="ECO:0000313" key="13">
    <source>
        <dbReference type="EMBL" id="EBU2560814.1"/>
    </source>
</evidence>
<evidence type="ECO:0000313" key="8">
    <source>
        <dbReference type="EMBL" id="EBQ2161701.1"/>
    </source>
</evidence>
<proteinExistence type="predicted"/>
<dbReference type="EMBL" id="AAGRAK010000007">
    <property type="protein sequence ID" value="EBR0636060.1"/>
    <property type="molecule type" value="Genomic_DNA"/>
</dbReference>
<dbReference type="EMBL" id="AAGNVM010000024">
    <property type="protein sequence ID" value="EBQ0842790.1"/>
    <property type="molecule type" value="Genomic_DNA"/>
</dbReference>
<evidence type="ECO:0000313" key="14">
    <source>
        <dbReference type="EMBL" id="EBU3492077.1"/>
    </source>
</evidence>
<dbReference type="EMBL" id="AAGNAL010000006">
    <property type="protein sequence ID" value="EBP7788445.1"/>
    <property type="molecule type" value="Genomic_DNA"/>
</dbReference>
<organism evidence="3">
    <name type="scientific">Salmonella enterica</name>
    <name type="common">Salmonella choleraesuis</name>
    <dbReference type="NCBI Taxonomy" id="28901"/>
    <lineage>
        <taxon>Bacteria</taxon>
        <taxon>Pseudomonadati</taxon>
        <taxon>Pseudomonadota</taxon>
        <taxon>Gammaproteobacteria</taxon>
        <taxon>Enterobacterales</taxon>
        <taxon>Enterobacteriaceae</taxon>
        <taxon>Salmonella</taxon>
    </lineage>
</organism>
<dbReference type="EMBL" id="AAGNJZ010000008">
    <property type="protein sequence ID" value="EBP9494579.1"/>
    <property type="molecule type" value="Genomic_DNA"/>
</dbReference>
<dbReference type="EMBL" id="AAGSJZ010000027">
    <property type="protein sequence ID" value="EBR4800186.1"/>
    <property type="molecule type" value="Genomic_DNA"/>
</dbReference>
<dbReference type="AlphaFoldDB" id="A0A5V5NMY0"/>
<dbReference type="SUPFAM" id="SSF51327">
    <property type="entry name" value="Head-binding domain of phage P22 tailspike protein"/>
    <property type="match status" value="1"/>
</dbReference>
<evidence type="ECO:0000313" key="3">
    <source>
        <dbReference type="EMBL" id="EBP9494579.1"/>
    </source>
</evidence>
<evidence type="ECO:0000313" key="15">
    <source>
        <dbReference type="EMBL" id="ECR6706807.1"/>
    </source>
</evidence>
<gene>
    <name evidence="7" type="ORF">A0O94_06395</name>
    <name evidence="9" type="ORF">A3M38_08015</name>
    <name evidence="2" type="ORF">AIR32_08465</name>
    <name evidence="4" type="ORF">AS625_13025</name>
    <name evidence="3" type="ORF">AS631_10655</name>
    <name evidence="5" type="ORF">AXB42_22080</name>
    <name evidence="6" type="ORF">AZG49_14640</name>
    <name evidence="8" type="ORF">AZG61_15335</name>
    <name evidence="11" type="ORF">BU390_21980</name>
    <name evidence="10" type="ORF">BWB20_18115</name>
    <name evidence="12" type="ORF">CEW35_19135</name>
    <name evidence="14" type="ORF">CVP28_01715</name>
    <name evidence="13" type="ORF">CVP59_06810</name>
    <name evidence="16" type="ORF">F2A86_01630</name>
    <name evidence="15" type="ORF">F2B06_00980</name>
</gene>
<dbReference type="InterPro" id="IPR009093">
    <property type="entry name" value="P22_tailspike_N"/>
</dbReference>
<accession>A0A5V5NMY0</accession>
<feature type="domain" description="Bacteriophage P22 tailspike N-terminal" evidence="1">
    <location>
        <begin position="1"/>
        <end position="113"/>
    </location>
</feature>
<dbReference type="EMBL" id="AAGOEO010000008">
    <property type="protein sequence ID" value="EBQ1907117.1"/>
    <property type="molecule type" value="Genomic_DNA"/>
</dbReference>
<sequence length="618" mass="65622">MTDITANAVVSNPRPIFTESRSFKAVANGKIYIGQIDTDPVNPANQIPVYIENEDGSHVQITQPLIINAAGKIVYNGQLVKVVTVKGHSMAIYDAYGCQVDYIANVLKYDPDQLEYRLSQPDGYLLVGGLAEHYNLPAKFVVVDNEPYNGDLKAALSEAEAGTVFWLGKKTYNITGLYGTGRNTVENISIVGTGMPQLSDDKTRFIDGTGTVIQGAVKNQARGFKTYNLGIDVGAYVSQNVYTTETYEDALVHYGVGSNANIEIDNVKTLSSVNVASKPGTHSILLEQLSGVTLGYVECIGGFHGLTIKCQNLQGGIAHCYGQYGDAFIFKSDSGGACASNYMERIAVGLYDNAGWPDVTMGGIYDAHDDVTIDRIGIGELIVQNASWGFIPSDANTGFITNVSIGRYSAFNVYGNYYSLTIDNKCVGWTIGEHRISNASGGIRVHPDSAEINIGTGSAKGNTESGYALGGNSLSHGVLFANENGKAGVDYLGGIGFDASLVRGYVNGTVLVSGYPGVKDGNPVNGWADTGDFDMMLTGKTVQITGSLTRGTAAVAYNTIAACRPLKRVPVPAWGVSATSSMIPVECYIETNGQLNVAGFASIPTGGTVYFSGQYLTK</sequence>
<dbReference type="EMBL" id="AAHBLK010000007">
    <property type="protein sequence ID" value="EBU2560814.1"/>
    <property type="molecule type" value="Genomic_DNA"/>
</dbReference>